<dbReference type="SUPFAM" id="SSF56112">
    <property type="entry name" value="Protein kinase-like (PK-like)"/>
    <property type="match status" value="1"/>
</dbReference>
<dbReference type="PANTHER" id="PTHR24350">
    <property type="entry name" value="SERINE/THREONINE-PROTEIN KINASE IAL-RELATED"/>
    <property type="match status" value="1"/>
</dbReference>
<keyword evidence="2" id="KW-0723">Serine/threonine-protein kinase</keyword>
<dbReference type="Gene3D" id="1.10.510.10">
    <property type="entry name" value="Transferase(Phosphotransferase) domain 1"/>
    <property type="match status" value="1"/>
</dbReference>
<evidence type="ECO:0000256" key="2">
    <source>
        <dbReference type="ARBA" id="ARBA00022527"/>
    </source>
</evidence>
<evidence type="ECO:0000313" key="12">
    <source>
        <dbReference type="Ensembl" id="ENSHHUP00000023899.1"/>
    </source>
</evidence>
<organism evidence="12 13">
    <name type="scientific">Hucho hucho</name>
    <name type="common">huchen</name>
    <dbReference type="NCBI Taxonomy" id="62062"/>
    <lineage>
        <taxon>Eukaryota</taxon>
        <taxon>Metazoa</taxon>
        <taxon>Chordata</taxon>
        <taxon>Craniata</taxon>
        <taxon>Vertebrata</taxon>
        <taxon>Euteleostomi</taxon>
        <taxon>Actinopterygii</taxon>
        <taxon>Neopterygii</taxon>
        <taxon>Teleostei</taxon>
        <taxon>Protacanthopterygii</taxon>
        <taxon>Salmoniformes</taxon>
        <taxon>Salmonidae</taxon>
        <taxon>Salmoninae</taxon>
        <taxon>Hucho</taxon>
    </lineage>
</organism>
<name>A0A4W5LDS7_9TELE</name>
<dbReference type="GO" id="GO:0005524">
    <property type="term" value="F:ATP binding"/>
    <property type="evidence" value="ECO:0007669"/>
    <property type="project" value="UniProtKB-KW"/>
</dbReference>
<feature type="binding site" evidence="9">
    <location>
        <position position="15"/>
    </location>
    <ligand>
        <name>ATP</name>
        <dbReference type="ChEBI" id="CHEBI:30616"/>
    </ligand>
</feature>
<dbReference type="EC" id="2.7.11.1" evidence="1"/>
<dbReference type="Proteomes" id="UP000314982">
    <property type="component" value="Unassembled WGS sequence"/>
</dbReference>
<evidence type="ECO:0000256" key="8">
    <source>
        <dbReference type="ARBA" id="ARBA00048679"/>
    </source>
</evidence>
<comment type="catalytic activity">
    <reaction evidence="7">
        <text>L-threonyl-[protein] + ATP = O-phospho-L-threonyl-[protein] + ADP + H(+)</text>
        <dbReference type="Rhea" id="RHEA:46608"/>
        <dbReference type="Rhea" id="RHEA-COMP:11060"/>
        <dbReference type="Rhea" id="RHEA-COMP:11605"/>
        <dbReference type="ChEBI" id="CHEBI:15378"/>
        <dbReference type="ChEBI" id="CHEBI:30013"/>
        <dbReference type="ChEBI" id="CHEBI:30616"/>
        <dbReference type="ChEBI" id="CHEBI:61977"/>
        <dbReference type="ChEBI" id="CHEBI:456216"/>
        <dbReference type="EC" id="2.7.11.1"/>
    </reaction>
</comment>
<reference evidence="12" key="3">
    <citation type="submission" date="2025-09" db="UniProtKB">
        <authorList>
            <consortium name="Ensembl"/>
        </authorList>
    </citation>
    <scope>IDENTIFICATION</scope>
</reference>
<evidence type="ECO:0000256" key="7">
    <source>
        <dbReference type="ARBA" id="ARBA00047899"/>
    </source>
</evidence>
<dbReference type="STRING" id="62062.ENSHHUP00000023899"/>
<reference evidence="13" key="1">
    <citation type="submission" date="2018-06" db="EMBL/GenBank/DDBJ databases">
        <title>Genome assembly of Danube salmon.</title>
        <authorList>
            <person name="Macqueen D.J."/>
            <person name="Gundappa M.K."/>
        </authorList>
    </citation>
    <scope>NUCLEOTIDE SEQUENCE [LARGE SCALE GENOMIC DNA]</scope>
</reference>
<evidence type="ECO:0000256" key="6">
    <source>
        <dbReference type="ARBA" id="ARBA00022840"/>
    </source>
</evidence>
<protein>
    <recommendedName>
        <fullName evidence="1">non-specific serine/threonine protein kinase</fullName>
        <ecNumber evidence="1">2.7.11.1</ecNumber>
    </recommendedName>
</protein>
<evidence type="ECO:0000256" key="10">
    <source>
        <dbReference type="SAM" id="MobiDB-lite"/>
    </source>
</evidence>
<evidence type="ECO:0000256" key="3">
    <source>
        <dbReference type="ARBA" id="ARBA00022679"/>
    </source>
</evidence>
<evidence type="ECO:0000256" key="1">
    <source>
        <dbReference type="ARBA" id="ARBA00012513"/>
    </source>
</evidence>
<keyword evidence="3" id="KW-0808">Transferase</keyword>
<feature type="compositionally biased region" description="Basic residues" evidence="10">
    <location>
        <begin position="130"/>
        <end position="141"/>
    </location>
</feature>
<sequence>YRATHRGTGEIVALKVMDRGTLAHPTQRRNIRREIHLMSKLHHPNLVHLFGVYESTNTVDSCRPPSIVLPIMPQVEIAFELSKGGEVMRRVLEPHASIFALTVHRSMRCCRQFGVHRSTPVLGGRAQPRGGRHCPRPRSLA</sequence>
<evidence type="ECO:0000256" key="5">
    <source>
        <dbReference type="ARBA" id="ARBA00022777"/>
    </source>
</evidence>
<keyword evidence="5" id="KW-0418">Kinase</keyword>
<dbReference type="InterPro" id="IPR030616">
    <property type="entry name" value="Aur-like"/>
</dbReference>
<dbReference type="InterPro" id="IPR011009">
    <property type="entry name" value="Kinase-like_dom_sf"/>
</dbReference>
<dbReference type="Ensembl" id="ENSHHUT00000024798.1">
    <property type="protein sequence ID" value="ENSHHUP00000023899.1"/>
    <property type="gene ID" value="ENSHHUG00000014998.1"/>
</dbReference>
<evidence type="ECO:0000259" key="11">
    <source>
        <dbReference type="PROSITE" id="PS50011"/>
    </source>
</evidence>
<dbReference type="AlphaFoldDB" id="A0A4W5LDS7"/>
<reference evidence="12" key="2">
    <citation type="submission" date="2025-08" db="UniProtKB">
        <authorList>
            <consortium name="Ensembl"/>
        </authorList>
    </citation>
    <scope>IDENTIFICATION</scope>
</reference>
<dbReference type="GO" id="GO:0004674">
    <property type="term" value="F:protein serine/threonine kinase activity"/>
    <property type="evidence" value="ECO:0007669"/>
    <property type="project" value="UniProtKB-KW"/>
</dbReference>
<dbReference type="InterPro" id="IPR000719">
    <property type="entry name" value="Prot_kinase_dom"/>
</dbReference>
<keyword evidence="4 9" id="KW-0547">Nucleotide-binding</keyword>
<evidence type="ECO:0000256" key="4">
    <source>
        <dbReference type="ARBA" id="ARBA00022741"/>
    </source>
</evidence>
<feature type="region of interest" description="Disordered" evidence="10">
    <location>
        <begin position="120"/>
        <end position="141"/>
    </location>
</feature>
<accession>A0A4W5LDS7</accession>
<dbReference type="PROSITE" id="PS50011">
    <property type="entry name" value="PROTEIN_KINASE_DOM"/>
    <property type="match status" value="1"/>
</dbReference>
<evidence type="ECO:0000256" key="9">
    <source>
        <dbReference type="PIRSR" id="PIRSR630616-2"/>
    </source>
</evidence>
<keyword evidence="6 9" id="KW-0067">ATP-binding</keyword>
<evidence type="ECO:0000313" key="13">
    <source>
        <dbReference type="Proteomes" id="UP000314982"/>
    </source>
</evidence>
<comment type="catalytic activity">
    <reaction evidence="8">
        <text>L-seryl-[protein] + ATP = O-phospho-L-seryl-[protein] + ADP + H(+)</text>
        <dbReference type="Rhea" id="RHEA:17989"/>
        <dbReference type="Rhea" id="RHEA-COMP:9863"/>
        <dbReference type="Rhea" id="RHEA-COMP:11604"/>
        <dbReference type="ChEBI" id="CHEBI:15378"/>
        <dbReference type="ChEBI" id="CHEBI:29999"/>
        <dbReference type="ChEBI" id="CHEBI:30616"/>
        <dbReference type="ChEBI" id="CHEBI:83421"/>
        <dbReference type="ChEBI" id="CHEBI:456216"/>
        <dbReference type="EC" id="2.7.11.1"/>
    </reaction>
</comment>
<dbReference type="Pfam" id="PF00069">
    <property type="entry name" value="Pkinase"/>
    <property type="match status" value="1"/>
</dbReference>
<proteinExistence type="predicted"/>
<keyword evidence="13" id="KW-1185">Reference proteome</keyword>
<feature type="domain" description="Protein kinase" evidence="11">
    <location>
        <begin position="1"/>
        <end position="141"/>
    </location>
</feature>